<reference evidence="6" key="1">
    <citation type="submission" date="2025-08" db="UniProtKB">
        <authorList>
            <consortium name="RefSeq"/>
        </authorList>
    </citation>
    <scope>IDENTIFICATION</scope>
</reference>
<evidence type="ECO:0000256" key="2">
    <source>
        <dbReference type="ARBA" id="ARBA00022759"/>
    </source>
</evidence>
<keyword evidence="2" id="KW-0540">Nuclease</keyword>
<dbReference type="InterPro" id="IPR006084">
    <property type="entry name" value="XPG/Rad2"/>
</dbReference>
<dbReference type="SUPFAM" id="SSF88723">
    <property type="entry name" value="PIN domain-like"/>
    <property type="match status" value="1"/>
</dbReference>
<dbReference type="InterPro" id="IPR029060">
    <property type="entry name" value="PIN-like_dom_sf"/>
</dbReference>
<dbReference type="SMART" id="SM00484">
    <property type="entry name" value="XPGI"/>
    <property type="match status" value="1"/>
</dbReference>
<gene>
    <name evidence="6" type="primary">LOC107117034</name>
</gene>
<keyword evidence="3" id="KW-0460">Magnesium</keyword>
<keyword evidence="5" id="KW-1185">Reference proteome</keyword>
<feature type="domain" description="XPG-I" evidence="4">
    <location>
        <begin position="70"/>
        <end position="139"/>
    </location>
</feature>
<dbReference type="PANTHER" id="PTHR11081:SF9">
    <property type="entry name" value="FLAP ENDONUCLEASE 1"/>
    <property type="match status" value="1"/>
</dbReference>
<dbReference type="InterPro" id="IPR036279">
    <property type="entry name" value="5-3_exonuclease_C_sf"/>
</dbReference>
<sequence length="193" mass="20891">MAAAGDTAGDKMATAACLQSHHQDSWAVVVATAQLAKRAAVAGARREATDSATGEIPQRFPRRDSETLLTLLGVPYVQAPAEAEATCAALVKSGRATCTATEDLDALPFGSLLLLRHLNAKKGDLEEISLPVVLEKLGMTQEQKHPAPANWPLEEARRLFLQPKVAEPSQVVLEWKEPDEARLVQFLAHEKHM</sequence>
<dbReference type="Pfam" id="PF00867">
    <property type="entry name" value="XPG_I"/>
    <property type="match status" value="1"/>
</dbReference>
<evidence type="ECO:0000256" key="3">
    <source>
        <dbReference type="ARBA" id="ARBA00022842"/>
    </source>
</evidence>
<dbReference type="InterPro" id="IPR006086">
    <property type="entry name" value="XPG-I_dom"/>
</dbReference>
<dbReference type="Gene3D" id="3.40.50.1010">
    <property type="entry name" value="5'-nuclease"/>
    <property type="match status" value="1"/>
</dbReference>
<keyword evidence="2" id="KW-0378">Hydrolase</keyword>
<evidence type="ECO:0000259" key="4">
    <source>
        <dbReference type="SMART" id="SM00484"/>
    </source>
</evidence>
<dbReference type="SUPFAM" id="SSF47807">
    <property type="entry name" value="5' to 3' exonuclease, C-terminal subdomain"/>
    <property type="match status" value="1"/>
</dbReference>
<keyword evidence="1" id="KW-0479">Metal-binding</keyword>
<evidence type="ECO:0000313" key="6">
    <source>
        <dbReference type="RefSeq" id="XP_015274553.1"/>
    </source>
</evidence>
<dbReference type="RefSeq" id="XP_015274553.1">
    <property type="nucleotide sequence ID" value="XM_015419067.1"/>
</dbReference>
<proteinExistence type="predicted"/>
<feature type="non-terminal residue" evidence="6">
    <location>
        <position position="193"/>
    </location>
</feature>
<name>A0ABM1KLG6_GEKJA</name>
<dbReference type="Proteomes" id="UP000694871">
    <property type="component" value="Unplaced"/>
</dbReference>
<protein>
    <submittedName>
        <fullName evidence="6">Flap endonuclease 1-like</fullName>
    </submittedName>
</protein>
<evidence type="ECO:0000256" key="1">
    <source>
        <dbReference type="ARBA" id="ARBA00022723"/>
    </source>
</evidence>
<keyword evidence="2" id="KW-0255">Endonuclease</keyword>
<dbReference type="PRINTS" id="PR00853">
    <property type="entry name" value="XPGRADSUPER"/>
</dbReference>
<evidence type="ECO:0000313" key="5">
    <source>
        <dbReference type="Proteomes" id="UP000694871"/>
    </source>
</evidence>
<dbReference type="GeneID" id="107117034"/>
<organism evidence="5 6">
    <name type="scientific">Gekko japonicus</name>
    <name type="common">Schlegel's Japanese gecko</name>
    <dbReference type="NCBI Taxonomy" id="146911"/>
    <lineage>
        <taxon>Eukaryota</taxon>
        <taxon>Metazoa</taxon>
        <taxon>Chordata</taxon>
        <taxon>Craniata</taxon>
        <taxon>Vertebrata</taxon>
        <taxon>Euteleostomi</taxon>
        <taxon>Lepidosauria</taxon>
        <taxon>Squamata</taxon>
        <taxon>Bifurcata</taxon>
        <taxon>Gekkota</taxon>
        <taxon>Gekkonidae</taxon>
        <taxon>Gekkoninae</taxon>
        <taxon>Gekko</taxon>
    </lineage>
</organism>
<accession>A0ABM1KLG6</accession>
<dbReference type="PANTHER" id="PTHR11081">
    <property type="entry name" value="FLAP ENDONUCLEASE FAMILY MEMBER"/>
    <property type="match status" value="1"/>
</dbReference>